<name>A0A075I959_9ARCH</name>
<dbReference type="AlphaFoldDB" id="A0A075I959"/>
<evidence type="ECO:0000313" key="1">
    <source>
        <dbReference type="EMBL" id="AIF24375.1"/>
    </source>
</evidence>
<accession>A0A075I959</accession>
<reference evidence="1" key="1">
    <citation type="journal article" date="2014" name="Genome Biol. Evol.">
        <title>Pangenome evidence for extensive interdomain horizontal transfer affecting lineage core and shell genes in uncultured planktonic thaumarchaeota and euryarchaeota.</title>
        <authorList>
            <person name="Deschamps P."/>
            <person name="Zivanovic Y."/>
            <person name="Moreira D."/>
            <person name="Rodriguez-Valera F."/>
            <person name="Lopez-Garcia P."/>
        </authorList>
    </citation>
    <scope>NUCLEOTIDE SEQUENCE</scope>
</reference>
<protein>
    <submittedName>
        <fullName evidence="1">Uncharacterized protein</fullName>
    </submittedName>
</protein>
<sequence length="77" mass="8840">MQIYFMGASCKGICTPHKVIKVPNSQKYQFGLKRCSWCEVWLNTESIRCHCCKMILRTKSRNKKRAAVERPTTSASA</sequence>
<proteinExistence type="predicted"/>
<organism evidence="1">
    <name type="scientific">uncultured marine thaumarchaeote SAT1000_27_H05</name>
    <dbReference type="NCBI Taxonomy" id="1456402"/>
    <lineage>
        <taxon>Archaea</taxon>
        <taxon>Nitrososphaerota</taxon>
        <taxon>environmental samples</taxon>
    </lineage>
</organism>
<dbReference type="EMBL" id="KF901258">
    <property type="protein sequence ID" value="AIF24375.1"/>
    <property type="molecule type" value="Genomic_DNA"/>
</dbReference>